<dbReference type="KEGG" id="cdn:BN940_10266"/>
<gene>
    <name evidence="6" type="ORF">BN940_10266</name>
</gene>
<evidence type="ECO:0000259" key="5">
    <source>
        <dbReference type="PROSITE" id="PS51063"/>
    </source>
</evidence>
<dbReference type="GO" id="GO:0006355">
    <property type="term" value="P:regulation of DNA-templated transcription"/>
    <property type="evidence" value="ECO:0007669"/>
    <property type="project" value="InterPro"/>
</dbReference>
<accession>W8WXM1</accession>
<keyword evidence="1" id="KW-0805">Transcription regulation</keyword>
<dbReference type="InterPro" id="IPR012318">
    <property type="entry name" value="HTH_CRP"/>
</dbReference>
<dbReference type="Gene3D" id="2.60.120.10">
    <property type="entry name" value="Jelly Rolls"/>
    <property type="match status" value="1"/>
</dbReference>
<dbReference type="InterPro" id="IPR000595">
    <property type="entry name" value="cNMP-bd_dom"/>
</dbReference>
<dbReference type="FunFam" id="1.10.10.10:FF:000028">
    <property type="entry name" value="Fumarate/nitrate reduction transcriptional regulator Fnr"/>
    <property type="match status" value="1"/>
</dbReference>
<sequence>MGDGAMENFDASPPVPPMARMPRPSGPGPASPAPCKLAATGACLVPGLCRNPKTAVASRANGGRPPSPAGGVTRRIVHRGQSLYRAGDAFANLYQLYAGSMKLRITNSAGMEQIASFPIAGALLGLDGIDTGHYACDAIALEDSLTCILPFADLVARSRADAPSALQLSRAIAQETNHYRRLIMVLAGMNSEERVAHFLQDISERMAAGGYSSREFVLKMTRADIARYLGMKIETVSRAFTRLHLARILDVRGRHLRIRDPDALRRLGAGR</sequence>
<dbReference type="PROSITE" id="PS51063">
    <property type="entry name" value="HTH_CRP_2"/>
    <property type="match status" value="1"/>
</dbReference>
<dbReference type="eggNOG" id="COG0664">
    <property type="taxonomic scope" value="Bacteria"/>
</dbReference>
<protein>
    <submittedName>
        <fullName evidence="6">Transcriptional regulator, Crp/Fnr family</fullName>
    </submittedName>
</protein>
<keyword evidence="2" id="KW-0238">DNA-binding</keyword>
<dbReference type="CDD" id="cd00092">
    <property type="entry name" value="HTH_CRP"/>
    <property type="match status" value="1"/>
</dbReference>
<dbReference type="Pfam" id="PF00027">
    <property type="entry name" value="cNMP_binding"/>
    <property type="match status" value="1"/>
</dbReference>
<dbReference type="Proteomes" id="UP000019805">
    <property type="component" value="Chromosome"/>
</dbReference>
<dbReference type="InterPro" id="IPR036390">
    <property type="entry name" value="WH_DNA-bd_sf"/>
</dbReference>
<dbReference type="SUPFAM" id="SSF51206">
    <property type="entry name" value="cAMP-binding domain-like"/>
    <property type="match status" value="1"/>
</dbReference>
<evidence type="ECO:0000256" key="1">
    <source>
        <dbReference type="ARBA" id="ARBA00023015"/>
    </source>
</evidence>
<dbReference type="EMBL" id="HG916765">
    <property type="protein sequence ID" value="CDM24513.1"/>
    <property type="molecule type" value="Genomic_DNA"/>
</dbReference>
<dbReference type="InterPro" id="IPR018490">
    <property type="entry name" value="cNMP-bd_dom_sf"/>
</dbReference>
<dbReference type="HOGENOM" id="CLU_075053_0_2_4"/>
<dbReference type="InterPro" id="IPR014710">
    <property type="entry name" value="RmlC-like_jellyroll"/>
</dbReference>
<dbReference type="CDD" id="cd00038">
    <property type="entry name" value="CAP_ED"/>
    <property type="match status" value="1"/>
</dbReference>
<dbReference type="SUPFAM" id="SSF46785">
    <property type="entry name" value="Winged helix' DNA-binding domain"/>
    <property type="match status" value="1"/>
</dbReference>
<dbReference type="PRINTS" id="PR00034">
    <property type="entry name" value="HTHCRP"/>
</dbReference>
<dbReference type="GO" id="GO:0003677">
    <property type="term" value="F:DNA binding"/>
    <property type="evidence" value="ECO:0007669"/>
    <property type="project" value="UniProtKB-KW"/>
</dbReference>
<keyword evidence="3" id="KW-0804">Transcription</keyword>
<dbReference type="SMART" id="SM00419">
    <property type="entry name" value="HTH_CRP"/>
    <property type="match status" value="1"/>
</dbReference>
<dbReference type="Gene3D" id="1.10.10.10">
    <property type="entry name" value="Winged helix-like DNA-binding domain superfamily/Winged helix DNA-binding domain"/>
    <property type="match status" value="1"/>
</dbReference>
<feature type="domain" description="HTH crp-type" evidence="5">
    <location>
        <begin position="189"/>
        <end position="262"/>
    </location>
</feature>
<feature type="region of interest" description="Disordered" evidence="4">
    <location>
        <begin position="1"/>
        <end position="33"/>
    </location>
</feature>
<evidence type="ECO:0000313" key="7">
    <source>
        <dbReference type="Proteomes" id="UP000019805"/>
    </source>
</evidence>
<keyword evidence="7" id="KW-1185">Reference proteome</keyword>
<organism evidence="6 7">
    <name type="scientific">Castellaniella defragrans (strain DSM 12143 / CCUG 39792 / 65Phen)</name>
    <name type="common">Alcaligenes defragrans</name>
    <dbReference type="NCBI Taxonomy" id="1437824"/>
    <lineage>
        <taxon>Bacteria</taxon>
        <taxon>Pseudomonadati</taxon>
        <taxon>Pseudomonadota</taxon>
        <taxon>Betaproteobacteria</taxon>
        <taxon>Burkholderiales</taxon>
        <taxon>Alcaligenaceae</taxon>
        <taxon>Castellaniella</taxon>
    </lineage>
</organism>
<reference evidence="6 7" key="1">
    <citation type="journal article" date="2014" name="BMC Microbiol.">
        <title>The oxygen-independent metabolism of cyclic monoterpenes in Castellaniella defragrans 65Phen.</title>
        <authorList>
            <person name="Petasch J."/>
            <person name="Disch E.M."/>
            <person name="Markert S."/>
            <person name="Becher D."/>
            <person name="Schweder T."/>
            <person name="Huttel B."/>
            <person name="Reinhardt R."/>
            <person name="Harder J."/>
        </authorList>
    </citation>
    <scope>NUCLEOTIDE SEQUENCE [LARGE SCALE GENOMIC DNA]</scope>
    <source>
        <strain evidence="6">65Phen</strain>
    </source>
</reference>
<dbReference type="Pfam" id="PF13545">
    <property type="entry name" value="HTH_Crp_2"/>
    <property type="match status" value="1"/>
</dbReference>
<name>W8WXM1_CASD6</name>
<dbReference type="AlphaFoldDB" id="W8WXM1"/>
<evidence type="ECO:0000256" key="2">
    <source>
        <dbReference type="ARBA" id="ARBA00023125"/>
    </source>
</evidence>
<evidence type="ECO:0000256" key="4">
    <source>
        <dbReference type="SAM" id="MobiDB-lite"/>
    </source>
</evidence>
<feature type="compositionally biased region" description="Pro residues" evidence="4">
    <location>
        <begin position="13"/>
        <end position="32"/>
    </location>
</feature>
<evidence type="ECO:0000256" key="3">
    <source>
        <dbReference type="ARBA" id="ARBA00023163"/>
    </source>
</evidence>
<evidence type="ECO:0000313" key="6">
    <source>
        <dbReference type="EMBL" id="CDM24513.1"/>
    </source>
</evidence>
<proteinExistence type="predicted"/>
<dbReference type="InterPro" id="IPR036388">
    <property type="entry name" value="WH-like_DNA-bd_sf"/>
</dbReference>
<dbReference type="STRING" id="1437824.BN940_10266"/>